<sequence>MSKKQVKGLVILLQLFLIGALFLPAGTIIESSKNQDDATLSVFRMIDRYAGMGFADDARFYMIFACLFPAAIILLLLVLKERKNFQAGILLSAFYATASACFYSAAKTKMVDYATMTILPNIIILISLVSMIMLIWGLFLDPPAEKSAQRKN</sequence>
<feature type="transmembrane region" description="Helical" evidence="1">
    <location>
        <begin position="118"/>
        <end position="140"/>
    </location>
</feature>
<evidence type="ECO:0000313" key="3">
    <source>
        <dbReference type="Proteomes" id="UP001082703"/>
    </source>
</evidence>
<accession>A0ABT4BW64</accession>
<gene>
    <name evidence="2" type="ORF">OUY18_12885</name>
</gene>
<dbReference type="Proteomes" id="UP001082703">
    <property type="component" value="Unassembled WGS sequence"/>
</dbReference>
<keyword evidence="3" id="KW-1185">Reference proteome</keyword>
<evidence type="ECO:0000313" key="2">
    <source>
        <dbReference type="EMBL" id="MCY1715143.1"/>
    </source>
</evidence>
<protein>
    <submittedName>
        <fullName evidence="2">Uncharacterized protein</fullName>
    </submittedName>
</protein>
<keyword evidence="1" id="KW-0472">Membrane</keyword>
<comment type="caution">
    <text evidence="2">The sequence shown here is derived from an EMBL/GenBank/DDBJ whole genome shotgun (WGS) entry which is preliminary data.</text>
</comment>
<proteinExistence type="predicted"/>
<feature type="transmembrane region" description="Helical" evidence="1">
    <location>
        <begin position="58"/>
        <end position="78"/>
    </location>
</feature>
<evidence type="ECO:0000256" key="1">
    <source>
        <dbReference type="SAM" id="Phobius"/>
    </source>
</evidence>
<feature type="transmembrane region" description="Helical" evidence="1">
    <location>
        <begin position="85"/>
        <end position="106"/>
    </location>
</feature>
<keyword evidence="1" id="KW-0812">Transmembrane</keyword>
<organism evidence="2 3">
    <name type="scientific">Caproiciproducens galactitolivorans</name>
    <dbReference type="NCBI Taxonomy" id="642589"/>
    <lineage>
        <taxon>Bacteria</taxon>
        <taxon>Bacillati</taxon>
        <taxon>Bacillota</taxon>
        <taxon>Clostridia</taxon>
        <taxon>Eubacteriales</taxon>
        <taxon>Acutalibacteraceae</taxon>
        <taxon>Caproiciproducens</taxon>
    </lineage>
</organism>
<keyword evidence="1" id="KW-1133">Transmembrane helix</keyword>
<dbReference type="RefSeq" id="WP_268059179.1">
    <property type="nucleotide sequence ID" value="NZ_JAPOHA010000016.1"/>
</dbReference>
<reference evidence="2 3" key="1">
    <citation type="submission" date="2022-11" db="EMBL/GenBank/DDBJ databases">
        <authorList>
            <person name="Caiyu Z."/>
        </authorList>
    </citation>
    <scope>NUCLEOTIDE SEQUENCE [LARGE SCALE GENOMIC DNA]</scope>
    <source>
        <strain evidence="2 3">YR-4</strain>
    </source>
</reference>
<dbReference type="EMBL" id="JAPOHA010000016">
    <property type="protein sequence ID" value="MCY1715143.1"/>
    <property type="molecule type" value="Genomic_DNA"/>
</dbReference>
<name>A0ABT4BW64_9FIRM</name>